<feature type="active site" description="Proton acceptor" evidence="8">
    <location>
        <position position="249"/>
    </location>
</feature>
<evidence type="ECO:0000256" key="8">
    <source>
        <dbReference type="HAMAP-Rule" id="MF_00692"/>
    </source>
</evidence>
<keyword evidence="7 8" id="KW-0460">Magnesium</keyword>
<keyword evidence="6 8" id="KW-0067">ATP-binding</keyword>
<dbReference type="Proteomes" id="UP000218165">
    <property type="component" value="Chromosome"/>
</dbReference>
<evidence type="ECO:0000256" key="4">
    <source>
        <dbReference type="ARBA" id="ARBA00022723"/>
    </source>
</evidence>
<dbReference type="KEGG" id="brz:CFK38_02970"/>
<comment type="similarity">
    <text evidence="1 8">Belongs to the SELO family.</text>
</comment>
<comment type="function">
    <text evidence="8">Nucleotidyltransferase involved in the post-translational modification of proteins. It can catalyze the addition of adenosine monophosphate (AMP) or uridine monophosphate (UMP) to a protein, resulting in modifications known as AMPylation and UMPylation.</text>
</comment>
<comment type="cofactor">
    <cofactor evidence="8">
        <name>Mg(2+)</name>
        <dbReference type="ChEBI" id="CHEBI:18420"/>
    </cofactor>
    <cofactor evidence="8">
        <name>Mn(2+)</name>
        <dbReference type="ChEBI" id="CHEBI:29035"/>
    </cofactor>
</comment>
<dbReference type="HAMAP" id="MF_00692">
    <property type="entry name" value="SelO"/>
    <property type="match status" value="1"/>
</dbReference>
<feature type="binding site" evidence="8">
    <location>
        <position position="123"/>
    </location>
    <ligand>
        <name>ATP</name>
        <dbReference type="ChEBI" id="CHEBI:30616"/>
    </ligand>
</feature>
<comment type="catalytic activity">
    <reaction evidence="8">
        <text>L-histidyl-[protein] + UTP = N(tele)-(5'-uridylyl)-L-histidyl-[protein] + diphosphate</text>
        <dbReference type="Rhea" id="RHEA:83891"/>
        <dbReference type="Rhea" id="RHEA-COMP:9745"/>
        <dbReference type="Rhea" id="RHEA-COMP:20239"/>
        <dbReference type="ChEBI" id="CHEBI:29979"/>
        <dbReference type="ChEBI" id="CHEBI:33019"/>
        <dbReference type="ChEBI" id="CHEBI:46398"/>
        <dbReference type="ChEBI" id="CHEBI:233474"/>
    </reaction>
</comment>
<evidence type="ECO:0000256" key="2">
    <source>
        <dbReference type="ARBA" id="ARBA00022679"/>
    </source>
</evidence>
<proteinExistence type="inferred from homology"/>
<accession>A0A291GKW5</accession>
<evidence type="ECO:0000313" key="9">
    <source>
        <dbReference type="EMBL" id="ATG50594.1"/>
    </source>
</evidence>
<dbReference type="EC" id="2.7.7.108" evidence="8"/>
<reference evidence="10" key="1">
    <citation type="submission" date="2017-09" db="EMBL/GenBank/DDBJ databases">
        <title>Brachybacterium sp. VM2412.</title>
        <authorList>
            <person name="Tak E.J."/>
            <person name="Bae J.-W."/>
        </authorList>
    </citation>
    <scope>NUCLEOTIDE SEQUENCE [LARGE SCALE GENOMIC DNA]</scope>
    <source>
        <strain evidence="10">VM2412</strain>
    </source>
</reference>
<evidence type="ECO:0000256" key="1">
    <source>
        <dbReference type="ARBA" id="ARBA00009747"/>
    </source>
</evidence>
<dbReference type="PANTHER" id="PTHR32057:SF14">
    <property type="entry name" value="PROTEIN ADENYLYLTRANSFERASE SELO, MITOCHONDRIAL"/>
    <property type="match status" value="1"/>
</dbReference>
<evidence type="ECO:0000256" key="7">
    <source>
        <dbReference type="ARBA" id="ARBA00022842"/>
    </source>
</evidence>
<evidence type="ECO:0000256" key="5">
    <source>
        <dbReference type="ARBA" id="ARBA00022741"/>
    </source>
</evidence>
<keyword evidence="2 8" id="KW-0808">Transferase</keyword>
<evidence type="ECO:0000256" key="3">
    <source>
        <dbReference type="ARBA" id="ARBA00022695"/>
    </source>
</evidence>
<dbReference type="GO" id="GO:0000287">
    <property type="term" value="F:magnesium ion binding"/>
    <property type="evidence" value="ECO:0007669"/>
    <property type="project" value="UniProtKB-UniRule"/>
</dbReference>
<dbReference type="GO" id="GO:0005524">
    <property type="term" value="F:ATP binding"/>
    <property type="evidence" value="ECO:0007669"/>
    <property type="project" value="UniProtKB-UniRule"/>
</dbReference>
<dbReference type="PANTHER" id="PTHR32057">
    <property type="entry name" value="PROTEIN ADENYLYLTRANSFERASE SELO, MITOCHONDRIAL"/>
    <property type="match status" value="1"/>
</dbReference>
<keyword evidence="10" id="KW-1185">Reference proteome</keyword>
<dbReference type="GO" id="GO:0030145">
    <property type="term" value="F:manganese ion binding"/>
    <property type="evidence" value="ECO:0007669"/>
    <property type="project" value="UniProtKB-UniRule"/>
</dbReference>
<evidence type="ECO:0000256" key="6">
    <source>
        <dbReference type="ARBA" id="ARBA00022840"/>
    </source>
</evidence>
<feature type="binding site" evidence="8">
    <location>
        <position position="90"/>
    </location>
    <ligand>
        <name>ATP</name>
        <dbReference type="ChEBI" id="CHEBI:30616"/>
    </ligand>
</feature>
<keyword evidence="4 8" id="KW-0479">Metal-binding</keyword>
<comment type="catalytic activity">
    <reaction evidence="8">
        <text>L-tyrosyl-[protein] + UTP = O-(5'-uridylyl)-L-tyrosyl-[protein] + diphosphate</text>
        <dbReference type="Rhea" id="RHEA:83887"/>
        <dbReference type="Rhea" id="RHEA-COMP:10136"/>
        <dbReference type="Rhea" id="RHEA-COMP:20238"/>
        <dbReference type="ChEBI" id="CHEBI:33019"/>
        <dbReference type="ChEBI" id="CHEBI:46398"/>
        <dbReference type="ChEBI" id="CHEBI:46858"/>
        <dbReference type="ChEBI" id="CHEBI:90602"/>
    </reaction>
</comment>
<dbReference type="OrthoDB" id="9776281at2"/>
<keyword evidence="8" id="KW-0464">Manganese</keyword>
<feature type="binding site" evidence="8">
    <location>
        <position position="111"/>
    </location>
    <ligand>
        <name>ATP</name>
        <dbReference type="ChEBI" id="CHEBI:30616"/>
    </ligand>
</feature>
<feature type="binding site" evidence="8">
    <location>
        <position position="259"/>
    </location>
    <ligand>
        <name>ATP</name>
        <dbReference type="ChEBI" id="CHEBI:30616"/>
    </ligand>
</feature>
<dbReference type="AlphaFoldDB" id="A0A291GKW5"/>
<feature type="binding site" evidence="8">
    <location>
        <position position="259"/>
    </location>
    <ligand>
        <name>Mg(2+)</name>
        <dbReference type="ChEBI" id="CHEBI:18420"/>
    </ligand>
</feature>
<gene>
    <name evidence="8" type="primary">ydiU</name>
    <name evidence="8" type="synonym">selO</name>
    <name evidence="9" type="ORF">CFK38_02970</name>
</gene>
<keyword evidence="5 8" id="KW-0547">Nucleotide-binding</keyword>
<feature type="binding site" evidence="8">
    <location>
        <position position="91"/>
    </location>
    <ligand>
        <name>ATP</name>
        <dbReference type="ChEBI" id="CHEBI:30616"/>
    </ligand>
</feature>
<comment type="catalytic activity">
    <reaction evidence="8">
        <text>L-threonyl-[protein] + ATP = 3-O-(5'-adenylyl)-L-threonyl-[protein] + diphosphate</text>
        <dbReference type="Rhea" id="RHEA:54292"/>
        <dbReference type="Rhea" id="RHEA-COMP:11060"/>
        <dbReference type="Rhea" id="RHEA-COMP:13847"/>
        <dbReference type="ChEBI" id="CHEBI:30013"/>
        <dbReference type="ChEBI" id="CHEBI:30616"/>
        <dbReference type="ChEBI" id="CHEBI:33019"/>
        <dbReference type="ChEBI" id="CHEBI:138113"/>
        <dbReference type="EC" id="2.7.7.108"/>
    </reaction>
</comment>
<dbReference type="Pfam" id="PF02696">
    <property type="entry name" value="SelO"/>
    <property type="match status" value="1"/>
</dbReference>
<comment type="catalytic activity">
    <reaction evidence="8">
        <text>L-tyrosyl-[protein] + ATP = O-(5'-adenylyl)-L-tyrosyl-[protein] + diphosphate</text>
        <dbReference type="Rhea" id="RHEA:54288"/>
        <dbReference type="Rhea" id="RHEA-COMP:10136"/>
        <dbReference type="Rhea" id="RHEA-COMP:13846"/>
        <dbReference type="ChEBI" id="CHEBI:30616"/>
        <dbReference type="ChEBI" id="CHEBI:33019"/>
        <dbReference type="ChEBI" id="CHEBI:46858"/>
        <dbReference type="ChEBI" id="CHEBI:83624"/>
        <dbReference type="EC" id="2.7.7.108"/>
    </reaction>
</comment>
<feature type="binding site" evidence="8">
    <location>
        <position position="177"/>
    </location>
    <ligand>
        <name>ATP</name>
        <dbReference type="ChEBI" id="CHEBI:30616"/>
    </ligand>
</feature>
<dbReference type="EMBL" id="CP023563">
    <property type="protein sequence ID" value="ATG50594.1"/>
    <property type="molecule type" value="Genomic_DNA"/>
</dbReference>
<feature type="binding site" evidence="8">
    <location>
        <position position="184"/>
    </location>
    <ligand>
        <name>ATP</name>
        <dbReference type="ChEBI" id="CHEBI:30616"/>
    </ligand>
</feature>
<dbReference type="RefSeq" id="WP_096801734.1">
    <property type="nucleotide sequence ID" value="NZ_CP023563.1"/>
</dbReference>
<dbReference type="EC" id="2.7.7.-" evidence="8"/>
<keyword evidence="3 8" id="KW-0548">Nucleotidyltransferase</keyword>
<comment type="catalytic activity">
    <reaction evidence="8">
        <text>L-seryl-[protein] + ATP = 3-O-(5'-adenylyl)-L-seryl-[protein] + diphosphate</text>
        <dbReference type="Rhea" id="RHEA:58120"/>
        <dbReference type="Rhea" id="RHEA-COMP:9863"/>
        <dbReference type="Rhea" id="RHEA-COMP:15073"/>
        <dbReference type="ChEBI" id="CHEBI:29999"/>
        <dbReference type="ChEBI" id="CHEBI:30616"/>
        <dbReference type="ChEBI" id="CHEBI:33019"/>
        <dbReference type="ChEBI" id="CHEBI:142516"/>
        <dbReference type="EC" id="2.7.7.108"/>
    </reaction>
</comment>
<dbReference type="InterPro" id="IPR003846">
    <property type="entry name" value="SelO"/>
</dbReference>
<evidence type="ECO:0000313" key="10">
    <source>
        <dbReference type="Proteomes" id="UP000218165"/>
    </source>
</evidence>
<feature type="binding site" evidence="8">
    <location>
        <position position="88"/>
    </location>
    <ligand>
        <name>ATP</name>
        <dbReference type="ChEBI" id="CHEBI:30616"/>
    </ligand>
</feature>
<name>A0A291GKW5_9MICO</name>
<feature type="binding site" evidence="8">
    <location>
        <position position="250"/>
    </location>
    <ligand>
        <name>Mg(2+)</name>
        <dbReference type="ChEBI" id="CHEBI:18420"/>
    </ligand>
</feature>
<feature type="binding site" evidence="8">
    <location>
        <position position="124"/>
    </location>
    <ligand>
        <name>ATP</name>
        <dbReference type="ChEBI" id="CHEBI:30616"/>
    </ligand>
</feature>
<organism evidence="9 10">
    <name type="scientific">Brachybacterium vulturis</name>
    <dbReference type="NCBI Taxonomy" id="2017484"/>
    <lineage>
        <taxon>Bacteria</taxon>
        <taxon>Bacillati</taxon>
        <taxon>Actinomycetota</taxon>
        <taxon>Actinomycetes</taxon>
        <taxon>Micrococcales</taxon>
        <taxon>Dermabacteraceae</taxon>
        <taxon>Brachybacterium</taxon>
    </lineage>
</organism>
<dbReference type="GO" id="GO:0070733">
    <property type="term" value="F:AMPylase activity"/>
    <property type="evidence" value="ECO:0007669"/>
    <property type="project" value="UniProtKB-EC"/>
</dbReference>
<protein>
    <recommendedName>
        <fullName evidence="8">Protein nucleotidyltransferase YdiU</fullName>
        <ecNumber evidence="8">2.7.7.-</ecNumber>
    </recommendedName>
    <alternativeName>
        <fullName evidence="8">Protein adenylyltransferase YdiU</fullName>
        <ecNumber evidence="8">2.7.7.108</ecNumber>
    </alternativeName>
    <alternativeName>
        <fullName evidence="8">Protein uridylyltransferase YdiU</fullName>
        <ecNumber evidence="8">2.7.7.-</ecNumber>
    </alternativeName>
</protein>
<sequence>MEKVAPPAPVLQQSYARALPELSVPWRADAPPRPEIVWLNEPLAAELGFDAAWLRGEDGLALLTGQIDGTTAQAYAGHQFGSPNPQLGDGRAVLLGDLVDTRGRHRDLHLKGSGRTPFARGGDGKAPLGPMLREAVLGEWLHATGVPTSRALAVLSTGEQIAPRQGVTAEPGALLVRVAASHLRVGTFEYATWHLDEEVRRRLVEFTIRRHHPSADGPLGLLEAVTRTQAELVARWMLLGFVHGVMNTDNMALSGQGIDYGPCAVLDVHRRDAVFSSIDRGARYAYGKQPGIALWNLSRFAETLLPLLDEADPNVAVEQATAVLEQYEGWYQQAWTRQMARKLGISGDVEGVSALGQELLVLLEEQQVDHTGFFRALGEGRAAELVAGDSFAQWARRWEARRSATPAEMACVNPLYIPRNVRLEAALRSAHLGDLGPVRELLAAVSAPFTRRAGLEHLEGPGDGGENFLTFCGT</sequence>
<comment type="catalytic activity">
    <reaction evidence="8">
        <text>L-seryl-[protein] + UTP = O-(5'-uridylyl)-L-seryl-[protein] + diphosphate</text>
        <dbReference type="Rhea" id="RHEA:64604"/>
        <dbReference type="Rhea" id="RHEA-COMP:9863"/>
        <dbReference type="Rhea" id="RHEA-COMP:16635"/>
        <dbReference type="ChEBI" id="CHEBI:29999"/>
        <dbReference type="ChEBI" id="CHEBI:33019"/>
        <dbReference type="ChEBI" id="CHEBI:46398"/>
        <dbReference type="ChEBI" id="CHEBI:156051"/>
    </reaction>
</comment>